<dbReference type="PROSITE" id="PS50297">
    <property type="entry name" value="ANK_REP_REGION"/>
    <property type="match status" value="5"/>
</dbReference>
<dbReference type="GO" id="GO:0008270">
    <property type="term" value="F:zinc ion binding"/>
    <property type="evidence" value="ECO:0007669"/>
    <property type="project" value="UniProtKB-KW"/>
</dbReference>
<dbReference type="Gene3D" id="1.25.40.20">
    <property type="entry name" value="Ankyrin repeat-containing domain"/>
    <property type="match status" value="2"/>
</dbReference>
<evidence type="ECO:0000256" key="2">
    <source>
        <dbReference type="ARBA" id="ARBA00023043"/>
    </source>
</evidence>
<evidence type="ECO:0000256" key="6">
    <source>
        <dbReference type="SAM" id="MobiDB-lite"/>
    </source>
</evidence>
<dbReference type="InterPro" id="IPR002110">
    <property type="entry name" value="Ankyrin_rpt"/>
</dbReference>
<dbReference type="Pfam" id="PF13920">
    <property type="entry name" value="zf-C3HC4_3"/>
    <property type="match status" value="1"/>
</dbReference>
<feature type="coiled-coil region" evidence="5">
    <location>
        <begin position="251"/>
        <end position="278"/>
    </location>
</feature>
<evidence type="ECO:0000313" key="9">
    <source>
        <dbReference type="Proteomes" id="UP000002630"/>
    </source>
</evidence>
<feature type="region of interest" description="Disordered" evidence="6">
    <location>
        <begin position="736"/>
        <end position="765"/>
    </location>
</feature>
<dbReference type="InParanoid" id="D7FLD3"/>
<proteinExistence type="predicted"/>
<dbReference type="STRING" id="2880.D7FLD3"/>
<feature type="repeat" description="ANK" evidence="3">
    <location>
        <begin position="138"/>
        <end position="170"/>
    </location>
</feature>
<gene>
    <name evidence="8" type="ORF">Esi_0159_0026</name>
</gene>
<feature type="repeat" description="ANK" evidence="3">
    <location>
        <begin position="172"/>
        <end position="204"/>
    </location>
</feature>
<feature type="compositionally biased region" description="Polar residues" evidence="6">
    <location>
        <begin position="445"/>
        <end position="455"/>
    </location>
</feature>
<feature type="region of interest" description="Disordered" evidence="6">
    <location>
        <begin position="428"/>
        <end position="587"/>
    </location>
</feature>
<dbReference type="SUPFAM" id="SSF48403">
    <property type="entry name" value="Ankyrin repeat"/>
    <property type="match status" value="1"/>
</dbReference>
<name>D7FLD3_ECTSI</name>
<evidence type="ECO:0000256" key="1">
    <source>
        <dbReference type="ARBA" id="ARBA00022737"/>
    </source>
</evidence>
<keyword evidence="2 3" id="KW-0040">ANK repeat</keyword>
<dbReference type="SUPFAM" id="SSF57850">
    <property type="entry name" value="RING/U-box"/>
    <property type="match status" value="1"/>
</dbReference>
<dbReference type="PANTHER" id="PTHR24198:SF165">
    <property type="entry name" value="ANKYRIN REPEAT-CONTAINING PROTEIN-RELATED"/>
    <property type="match status" value="1"/>
</dbReference>
<feature type="compositionally biased region" description="Polar residues" evidence="6">
    <location>
        <begin position="740"/>
        <end position="753"/>
    </location>
</feature>
<dbReference type="AlphaFoldDB" id="D7FLD3"/>
<keyword evidence="4" id="KW-0863">Zinc-finger</keyword>
<dbReference type="InterPro" id="IPR013083">
    <property type="entry name" value="Znf_RING/FYVE/PHD"/>
</dbReference>
<sequence>MALKLNSDAVRHAVKDGDVDAVREYLESGVEANLANPNTGRTLLHIACRQGYSAIASLLLSNGANPGATTLRQLTPLHLACHQGHLKVARLVLEAWAPVDDRDETGATPLHLSAQQGHTDVVRLLLQCGADKDAMDQSGWTPVFFASWNGHAEVARMLLQAGANARVSDLRDNITALHLACCWGQLEVAKVLLEYGADSSAKDCNGSFPDHVIGAGSPDSVDPACAHELSEVVVGHRRRIKGASSSLECVVDSLRSKVSHLEDQLERAERERLEVMAYSSDESRATFSAAVKPECPVCQVEVKEAVLDPCRHLAACASCANSLQSCPLCNCPVRGYRLLESRQVYERVSALEDESAGMRAQLKRFSRRVRDLVAENADLKLDVRRTRAEILVVTAERRGLEERFLLRTPSPAPTPPVVESGSIAAGSSVASFEGGGTEKPRGRFTLTSENSTGTSGACDDGIHRMQGPGVVFSGGGSSAASLDEPELAVLDRPRPADGSYVSGRPASGEGKGQTAGSSKSSCSELIAEGANSSGNGDPSKTTTTVESGARVDASEGGDGQDAERCFFPDRTVGDGDATPTPREATCGTDNRKYERQEELHACTLGTLAELKDGAGGGGKISTALGTVQAASGSAADDPLDLETACLNETTADSHLDLETVRVNKSVADNHLDHETVRLKESDCAAFSRSVRPTRACSVSVKIVGGACTDCSDTTAETTHPANLPGALLLAGDVVEEETNSRSSPMNVSNSGNQVVERDTNSVSDDGDWSISTNICGDKSGAWPSSSFILAQSQR</sequence>
<keyword evidence="4" id="KW-0862">Zinc</keyword>
<dbReference type="InterPro" id="IPR036770">
    <property type="entry name" value="Ankyrin_rpt-contain_sf"/>
</dbReference>
<keyword evidence="5" id="KW-0175">Coiled coil</keyword>
<evidence type="ECO:0000259" key="7">
    <source>
        <dbReference type="PROSITE" id="PS50089"/>
    </source>
</evidence>
<protein>
    <submittedName>
        <fullName evidence="8">Ankyrin</fullName>
    </submittedName>
</protein>
<feature type="repeat" description="ANK" evidence="3">
    <location>
        <begin position="39"/>
        <end position="71"/>
    </location>
</feature>
<dbReference type="SMART" id="SM00248">
    <property type="entry name" value="ANK"/>
    <property type="match status" value="6"/>
</dbReference>
<evidence type="ECO:0000256" key="5">
    <source>
        <dbReference type="SAM" id="Coils"/>
    </source>
</evidence>
<organism evidence="8 9">
    <name type="scientific">Ectocarpus siliculosus</name>
    <name type="common">Brown alga</name>
    <name type="synonym">Conferva siliculosa</name>
    <dbReference type="NCBI Taxonomy" id="2880"/>
    <lineage>
        <taxon>Eukaryota</taxon>
        <taxon>Sar</taxon>
        <taxon>Stramenopiles</taxon>
        <taxon>Ochrophyta</taxon>
        <taxon>PX clade</taxon>
        <taxon>Phaeophyceae</taxon>
        <taxon>Ectocarpales</taxon>
        <taxon>Ectocarpaceae</taxon>
        <taxon>Ectocarpus</taxon>
    </lineage>
</organism>
<feature type="compositionally biased region" description="Polar residues" evidence="6">
    <location>
        <begin position="530"/>
        <end position="546"/>
    </location>
</feature>
<dbReference type="Gene3D" id="3.30.40.10">
    <property type="entry name" value="Zinc/RING finger domain, C3HC4 (zinc finger)"/>
    <property type="match status" value="1"/>
</dbReference>
<accession>D7FLD3</accession>
<feature type="compositionally biased region" description="Polar residues" evidence="6">
    <location>
        <begin position="514"/>
        <end position="523"/>
    </location>
</feature>
<dbReference type="PROSITE" id="PS50088">
    <property type="entry name" value="ANK_REPEAT"/>
    <property type="match status" value="5"/>
</dbReference>
<dbReference type="SMART" id="SM00184">
    <property type="entry name" value="RING"/>
    <property type="match status" value="1"/>
</dbReference>
<keyword evidence="1" id="KW-0677">Repeat</keyword>
<dbReference type="Pfam" id="PF12796">
    <property type="entry name" value="Ank_2"/>
    <property type="match status" value="2"/>
</dbReference>
<keyword evidence="4" id="KW-0479">Metal-binding</keyword>
<feature type="repeat" description="ANK" evidence="3">
    <location>
        <begin position="105"/>
        <end position="137"/>
    </location>
</feature>
<evidence type="ECO:0000256" key="3">
    <source>
        <dbReference type="PROSITE-ProRule" id="PRU00023"/>
    </source>
</evidence>
<dbReference type="PRINTS" id="PR01415">
    <property type="entry name" value="ANKYRIN"/>
</dbReference>
<dbReference type="Pfam" id="PF00023">
    <property type="entry name" value="Ank"/>
    <property type="match status" value="1"/>
</dbReference>
<evidence type="ECO:0000256" key="4">
    <source>
        <dbReference type="PROSITE-ProRule" id="PRU00175"/>
    </source>
</evidence>
<dbReference type="OrthoDB" id="3246549at2759"/>
<dbReference type="Proteomes" id="UP000002630">
    <property type="component" value="Unassembled WGS sequence"/>
</dbReference>
<dbReference type="EMBL" id="FN649760">
    <property type="protein sequence ID" value="CBJ29701.1"/>
    <property type="molecule type" value="Genomic_DNA"/>
</dbReference>
<dbReference type="PROSITE" id="PS50089">
    <property type="entry name" value="ZF_RING_2"/>
    <property type="match status" value="1"/>
</dbReference>
<dbReference type="PANTHER" id="PTHR24198">
    <property type="entry name" value="ANKYRIN REPEAT AND PROTEIN KINASE DOMAIN-CONTAINING PROTEIN"/>
    <property type="match status" value="1"/>
</dbReference>
<dbReference type="InterPro" id="IPR001841">
    <property type="entry name" value="Znf_RING"/>
</dbReference>
<dbReference type="eggNOG" id="KOG4177">
    <property type="taxonomic scope" value="Eukaryota"/>
</dbReference>
<reference evidence="8 9" key="1">
    <citation type="journal article" date="2010" name="Nature">
        <title>The Ectocarpus genome and the independent evolution of multicellularity in brown algae.</title>
        <authorList>
            <person name="Cock J.M."/>
            <person name="Sterck L."/>
            <person name="Rouze P."/>
            <person name="Scornet D."/>
            <person name="Allen A.E."/>
            <person name="Amoutzias G."/>
            <person name="Anthouard V."/>
            <person name="Artiguenave F."/>
            <person name="Aury J.M."/>
            <person name="Badger J.H."/>
            <person name="Beszteri B."/>
            <person name="Billiau K."/>
            <person name="Bonnet E."/>
            <person name="Bothwell J.H."/>
            <person name="Bowler C."/>
            <person name="Boyen C."/>
            <person name="Brownlee C."/>
            <person name="Carrano C.J."/>
            <person name="Charrier B."/>
            <person name="Cho G.Y."/>
            <person name="Coelho S.M."/>
            <person name="Collen J."/>
            <person name="Corre E."/>
            <person name="Da Silva C."/>
            <person name="Delage L."/>
            <person name="Delaroque N."/>
            <person name="Dittami S.M."/>
            <person name="Doulbeau S."/>
            <person name="Elias M."/>
            <person name="Farnham G."/>
            <person name="Gachon C.M."/>
            <person name="Gschloessl B."/>
            <person name="Heesch S."/>
            <person name="Jabbari K."/>
            <person name="Jubin C."/>
            <person name="Kawai H."/>
            <person name="Kimura K."/>
            <person name="Kloareg B."/>
            <person name="Kupper F.C."/>
            <person name="Lang D."/>
            <person name="Le Bail A."/>
            <person name="Leblanc C."/>
            <person name="Lerouge P."/>
            <person name="Lohr M."/>
            <person name="Lopez P.J."/>
            <person name="Martens C."/>
            <person name="Maumus F."/>
            <person name="Michel G."/>
            <person name="Miranda-Saavedra D."/>
            <person name="Morales J."/>
            <person name="Moreau H."/>
            <person name="Motomura T."/>
            <person name="Nagasato C."/>
            <person name="Napoli C.A."/>
            <person name="Nelson D.R."/>
            <person name="Nyvall-Collen P."/>
            <person name="Peters A.F."/>
            <person name="Pommier C."/>
            <person name="Potin P."/>
            <person name="Poulain J."/>
            <person name="Quesneville H."/>
            <person name="Read B."/>
            <person name="Rensing S.A."/>
            <person name="Ritter A."/>
            <person name="Rousvoal S."/>
            <person name="Samanta M."/>
            <person name="Samson G."/>
            <person name="Schroeder D.C."/>
            <person name="Segurens B."/>
            <person name="Strittmatter M."/>
            <person name="Tonon T."/>
            <person name="Tregear J.W."/>
            <person name="Valentin K."/>
            <person name="von Dassow P."/>
            <person name="Yamagishi T."/>
            <person name="Van de Peer Y."/>
            <person name="Wincker P."/>
        </authorList>
    </citation>
    <scope>NUCLEOTIDE SEQUENCE [LARGE SCALE GENOMIC DNA]</scope>
    <source>
        <strain evidence="9">Ec32 / CCAP1310/4</strain>
    </source>
</reference>
<feature type="domain" description="RING-type" evidence="7">
    <location>
        <begin position="295"/>
        <end position="330"/>
    </location>
</feature>
<evidence type="ECO:0000313" key="8">
    <source>
        <dbReference type="EMBL" id="CBJ29701.1"/>
    </source>
</evidence>
<feature type="repeat" description="ANK" evidence="3">
    <location>
        <begin position="72"/>
        <end position="104"/>
    </location>
</feature>
<feature type="coiled-coil region" evidence="5">
    <location>
        <begin position="348"/>
        <end position="389"/>
    </location>
</feature>
<feature type="compositionally biased region" description="Basic and acidic residues" evidence="6">
    <location>
        <begin position="561"/>
        <end position="573"/>
    </location>
</feature>
<keyword evidence="9" id="KW-1185">Reference proteome</keyword>